<comment type="caution">
    <text evidence="1">The sequence shown here is derived from an EMBL/GenBank/DDBJ whole genome shotgun (WGS) entry which is preliminary data.</text>
</comment>
<organism evidence="1 2">
    <name type="scientific">Hohenbuehelia grisea</name>
    <dbReference type="NCBI Taxonomy" id="104357"/>
    <lineage>
        <taxon>Eukaryota</taxon>
        <taxon>Fungi</taxon>
        <taxon>Dikarya</taxon>
        <taxon>Basidiomycota</taxon>
        <taxon>Agaricomycotina</taxon>
        <taxon>Agaricomycetes</taxon>
        <taxon>Agaricomycetidae</taxon>
        <taxon>Agaricales</taxon>
        <taxon>Pleurotineae</taxon>
        <taxon>Pleurotaceae</taxon>
        <taxon>Hohenbuehelia</taxon>
    </lineage>
</organism>
<reference evidence="2" key="1">
    <citation type="submission" date="2024-06" db="EMBL/GenBank/DDBJ databases">
        <title>Multi-omics analyses provide insights into the biosynthesis of the anticancer antibiotic pleurotin in Hohenbuehelia grisea.</title>
        <authorList>
            <person name="Weaver J.A."/>
            <person name="Alberti F."/>
        </authorList>
    </citation>
    <scope>NUCLEOTIDE SEQUENCE [LARGE SCALE GENOMIC DNA]</scope>
    <source>
        <strain evidence="2">T-177</strain>
    </source>
</reference>
<accession>A0ABR3IQ31</accession>
<name>A0ABR3IQ31_9AGAR</name>
<protein>
    <submittedName>
        <fullName evidence="1">Uncharacterized protein</fullName>
    </submittedName>
</protein>
<evidence type="ECO:0000313" key="1">
    <source>
        <dbReference type="EMBL" id="KAL0945357.1"/>
    </source>
</evidence>
<dbReference type="EMBL" id="JASNQZ010000018">
    <property type="protein sequence ID" value="KAL0945357.1"/>
    <property type="molecule type" value="Genomic_DNA"/>
</dbReference>
<sequence>MALSYTILPIAHAQKAPAASCAAHRRLLAVSIASLVSILVLAAYCFQSTSHSVVPAPTWHPKAYLARSHRMRPLMAASPSFQFTPEQELAAVTSFVTALAANALPLDVDASMPVDPQLVLEFDVASPDAQVELAEMQQDVWTRHPVVLYAKKHSAASRAVKATLTSLHLTPAPTFVDIDVREDASVMTSVVSRITGSSNLPILLIAGRTIPIESLEALQASGELDNLLVSAGATVNGSLKVAVRERKQIQVTRTESGVVLEGQKRELTHEELAFQGLISV</sequence>
<proteinExistence type="predicted"/>
<dbReference type="InterPro" id="IPR036249">
    <property type="entry name" value="Thioredoxin-like_sf"/>
</dbReference>
<keyword evidence="2" id="KW-1185">Reference proteome</keyword>
<dbReference type="PROSITE" id="PS51354">
    <property type="entry name" value="GLUTAREDOXIN_2"/>
    <property type="match status" value="1"/>
</dbReference>
<dbReference type="Proteomes" id="UP001556367">
    <property type="component" value="Unassembled WGS sequence"/>
</dbReference>
<gene>
    <name evidence="1" type="ORF">HGRIS_000855</name>
</gene>
<dbReference type="SUPFAM" id="SSF52833">
    <property type="entry name" value="Thioredoxin-like"/>
    <property type="match status" value="1"/>
</dbReference>
<evidence type="ECO:0000313" key="2">
    <source>
        <dbReference type="Proteomes" id="UP001556367"/>
    </source>
</evidence>
<dbReference type="Gene3D" id="3.40.30.10">
    <property type="entry name" value="Glutaredoxin"/>
    <property type="match status" value="1"/>
</dbReference>